<dbReference type="Proteomes" id="UP000321118">
    <property type="component" value="Unassembled WGS sequence"/>
</dbReference>
<evidence type="ECO:0000259" key="3">
    <source>
        <dbReference type="Pfam" id="PF13399"/>
    </source>
</evidence>
<evidence type="ECO:0000313" key="5">
    <source>
        <dbReference type="Proteomes" id="UP000321118"/>
    </source>
</evidence>
<evidence type="ECO:0000256" key="2">
    <source>
        <dbReference type="SAM" id="Phobius"/>
    </source>
</evidence>
<dbReference type="OrthoDB" id="5147502at2"/>
<accession>A0A510V8Y4</accession>
<feature type="domain" description="LytR/CpsA/Psr regulator C-terminal" evidence="3">
    <location>
        <begin position="112"/>
        <end position="195"/>
    </location>
</feature>
<keyword evidence="5" id="KW-1185">Reference proteome</keyword>
<gene>
    <name evidence="4" type="ORF">CXY01_38490</name>
</gene>
<comment type="caution">
    <text evidence="4">The sequence shown here is derived from an EMBL/GenBank/DDBJ whole genome shotgun (WGS) entry which is preliminary data.</text>
</comment>
<feature type="region of interest" description="Disordered" evidence="1">
    <location>
        <begin position="1"/>
        <end position="26"/>
    </location>
</feature>
<dbReference type="Pfam" id="PF13399">
    <property type="entry name" value="LytR_C"/>
    <property type="match status" value="1"/>
</dbReference>
<dbReference type="RefSeq" id="WP_146930989.1">
    <property type="nucleotide sequence ID" value="NZ_BJUB01000015.1"/>
</dbReference>
<dbReference type="AlphaFoldDB" id="A0A510V8Y4"/>
<sequence length="198" mass="20708">MSKAEYPYPEDEFDVPSNPDVPRGVHRAPRSAWSRWWKYLVVLALLPVLAFTLVNLAAREGTLPTLPGTSDSPAAQEDVPSDTPTEGEGEAPTEPETPADEEPAAPTPVLSTPVEVLNAAGVGGLAATQAEKLTAAGFSAVTTGNAEPTADDSTVYYTSEDLRPTADLVAQTLGLTEVVQQDDPTPGISVLLVSDPDA</sequence>
<reference evidence="4 5" key="1">
    <citation type="submission" date="2019-07" db="EMBL/GenBank/DDBJ databases">
        <title>Whole genome shotgun sequence of Cellulomonas xylanilytica NBRC 101102.</title>
        <authorList>
            <person name="Hosoyama A."/>
            <person name="Uohara A."/>
            <person name="Ohji S."/>
            <person name="Ichikawa N."/>
        </authorList>
    </citation>
    <scope>NUCLEOTIDE SEQUENCE [LARGE SCALE GENOMIC DNA]</scope>
    <source>
        <strain evidence="4 5">NBRC 101102</strain>
    </source>
</reference>
<dbReference type="InterPro" id="IPR027381">
    <property type="entry name" value="LytR/CpsA/Psr_C"/>
</dbReference>
<dbReference type="EMBL" id="BJUB01000015">
    <property type="protein sequence ID" value="GEK23329.1"/>
    <property type="molecule type" value="Genomic_DNA"/>
</dbReference>
<evidence type="ECO:0000313" key="4">
    <source>
        <dbReference type="EMBL" id="GEK23329.1"/>
    </source>
</evidence>
<keyword evidence="2" id="KW-1133">Transmembrane helix</keyword>
<feature type="region of interest" description="Disordered" evidence="1">
    <location>
        <begin position="64"/>
        <end position="112"/>
    </location>
</feature>
<feature type="compositionally biased region" description="Acidic residues" evidence="1">
    <location>
        <begin position="85"/>
        <end position="103"/>
    </location>
</feature>
<evidence type="ECO:0000256" key="1">
    <source>
        <dbReference type="SAM" id="MobiDB-lite"/>
    </source>
</evidence>
<organism evidence="4 5">
    <name type="scientific">Cellulomonas xylanilytica</name>
    <dbReference type="NCBI Taxonomy" id="233583"/>
    <lineage>
        <taxon>Bacteria</taxon>
        <taxon>Bacillati</taxon>
        <taxon>Actinomycetota</taxon>
        <taxon>Actinomycetes</taxon>
        <taxon>Micrococcales</taxon>
        <taxon>Cellulomonadaceae</taxon>
        <taxon>Cellulomonas</taxon>
    </lineage>
</organism>
<name>A0A510V8Y4_9CELL</name>
<keyword evidence="2" id="KW-0472">Membrane</keyword>
<dbReference type="Gene3D" id="3.30.70.2390">
    <property type="match status" value="1"/>
</dbReference>
<proteinExistence type="predicted"/>
<feature type="transmembrane region" description="Helical" evidence="2">
    <location>
        <begin position="36"/>
        <end position="58"/>
    </location>
</feature>
<keyword evidence="2" id="KW-0812">Transmembrane</keyword>
<protein>
    <recommendedName>
        <fullName evidence="3">LytR/CpsA/Psr regulator C-terminal domain-containing protein</fullName>
    </recommendedName>
</protein>